<dbReference type="PANTHER" id="PTHR30461:SF23">
    <property type="entry name" value="DNA RECOMBINASE-RELATED"/>
    <property type="match status" value="1"/>
</dbReference>
<feature type="compositionally biased region" description="Basic residues" evidence="1">
    <location>
        <begin position="220"/>
        <end position="247"/>
    </location>
</feature>
<evidence type="ECO:0000313" key="3">
    <source>
        <dbReference type="Proteomes" id="UP000294543"/>
    </source>
</evidence>
<name>A0A4V2YDV1_9ACTN</name>
<comment type="caution">
    <text evidence="2">The sequence shown here is derived from an EMBL/GenBank/DDBJ whole genome shotgun (WGS) entry which is preliminary data.</text>
</comment>
<dbReference type="OrthoDB" id="134933at2"/>
<reference evidence="2 3" key="1">
    <citation type="submission" date="2019-03" db="EMBL/GenBank/DDBJ databases">
        <title>Draft genome sequences of novel Actinobacteria.</title>
        <authorList>
            <person name="Sahin N."/>
            <person name="Ay H."/>
            <person name="Saygin H."/>
        </authorList>
    </citation>
    <scope>NUCLEOTIDE SEQUENCE [LARGE SCALE GENOMIC DNA]</scope>
    <source>
        <strain evidence="2 3">KC712</strain>
    </source>
</reference>
<dbReference type="RefSeq" id="WP_132513961.1">
    <property type="nucleotide sequence ID" value="NZ_SMKP01000098.1"/>
</dbReference>
<evidence type="ECO:0000313" key="2">
    <source>
        <dbReference type="EMBL" id="TDD16826.1"/>
    </source>
</evidence>
<evidence type="ECO:0000256" key="1">
    <source>
        <dbReference type="SAM" id="MobiDB-lite"/>
    </source>
</evidence>
<proteinExistence type="predicted"/>
<dbReference type="Proteomes" id="UP000294543">
    <property type="component" value="Unassembled WGS sequence"/>
</dbReference>
<evidence type="ECO:0008006" key="4">
    <source>
        <dbReference type="Google" id="ProtNLM"/>
    </source>
</evidence>
<feature type="region of interest" description="Disordered" evidence="1">
    <location>
        <begin position="220"/>
        <end position="292"/>
    </location>
</feature>
<dbReference type="AlphaFoldDB" id="A0A4V2YDV1"/>
<dbReference type="PANTHER" id="PTHR30461">
    <property type="entry name" value="DNA-INVERTASE FROM LAMBDOID PROPHAGE"/>
    <property type="match status" value="1"/>
</dbReference>
<keyword evidence="3" id="KW-1185">Reference proteome</keyword>
<dbReference type="GO" id="GO:0000150">
    <property type="term" value="F:DNA strand exchange activity"/>
    <property type="evidence" value="ECO:0007669"/>
    <property type="project" value="TreeGrafter"/>
</dbReference>
<accession>A0A4V2YDV1</accession>
<dbReference type="EMBL" id="SMKP01000098">
    <property type="protein sequence ID" value="TDD16826.1"/>
    <property type="molecule type" value="Genomic_DNA"/>
</dbReference>
<dbReference type="InterPro" id="IPR050639">
    <property type="entry name" value="SSR_resolvase"/>
</dbReference>
<organism evidence="2 3">
    <name type="scientific">Nonomuraea diastatica</name>
    <dbReference type="NCBI Taxonomy" id="1848329"/>
    <lineage>
        <taxon>Bacteria</taxon>
        <taxon>Bacillati</taxon>
        <taxon>Actinomycetota</taxon>
        <taxon>Actinomycetes</taxon>
        <taxon>Streptosporangiales</taxon>
        <taxon>Streptosporangiaceae</taxon>
        <taxon>Nonomuraea</taxon>
    </lineage>
</organism>
<gene>
    <name evidence="2" type="ORF">E1294_30100</name>
</gene>
<sequence length="292" mass="33008">MYGRQAEQSVIGELLEGRCGALVVRGEAGIGKSALLECAAANGRVRVLRVSGVESAQRLEDNKRYASRNSKIPSLLQSLAACTRCGYGYYRTSTRTATRKICCYRCLGSDDYRYEGGRVCANKPVHADYLDTVVWGHVTGLLADPCLIRTEIDTRLIQDRTSDPARQQREQFAITAISRMIEAFSEQLITIDELRSKMPDVRAREANLHGQFDALDSRLYRPRRLPQARRRLRRLPHPAPHQRRRLRTPACPAAARQGRPHRTGEDHHPPPHPGPGTHRWQQPRTRPQRHGG</sequence>
<protein>
    <recommendedName>
        <fullName evidence="4">ATP-binding protein</fullName>
    </recommendedName>
</protein>